<dbReference type="Proteomes" id="UP000326678">
    <property type="component" value="Chromosome pGXM04"/>
</dbReference>
<evidence type="ECO:0000313" key="1">
    <source>
        <dbReference type="EMBL" id="QFS52800.1"/>
    </source>
</evidence>
<name>A0A5P8WJP8_9NOSO</name>
<gene>
    <name evidence="1" type="ORF">GXM_10064</name>
</gene>
<dbReference type="KEGG" id="nsh:GXM_10064"/>
<organism evidence="1 2">
    <name type="scientific">Nostoc sphaeroides CCNUC1</name>
    <dbReference type="NCBI Taxonomy" id="2653204"/>
    <lineage>
        <taxon>Bacteria</taxon>
        <taxon>Bacillati</taxon>
        <taxon>Cyanobacteriota</taxon>
        <taxon>Cyanophyceae</taxon>
        <taxon>Nostocales</taxon>
        <taxon>Nostocaceae</taxon>
        <taxon>Nostoc</taxon>
    </lineage>
</organism>
<sequence>MTGCSASLALLCALSEPISEWNEARELLLVQLIIQFKRCISPKLRIIPVGAVVLVWRYS</sequence>
<protein>
    <submittedName>
        <fullName evidence="1">Uncharacterized protein</fullName>
    </submittedName>
</protein>
<dbReference type="AlphaFoldDB" id="A0A5P8WJP8"/>
<accession>A0A5P8WJP8</accession>
<proteinExistence type="predicted"/>
<reference evidence="1 2" key="1">
    <citation type="submission" date="2019-10" db="EMBL/GenBank/DDBJ databases">
        <title>Genomic and transcriptomic insights into the perfect genentic adaptation of a filamentous nitrogen-fixing cyanobacterium to rice fields.</title>
        <authorList>
            <person name="Chen Z."/>
        </authorList>
    </citation>
    <scope>NUCLEOTIDE SEQUENCE [LARGE SCALE GENOMIC DNA]</scope>
    <source>
        <strain evidence="1">CCNUC1</strain>
    </source>
</reference>
<dbReference type="EMBL" id="CP045231">
    <property type="protein sequence ID" value="QFS52800.1"/>
    <property type="molecule type" value="Genomic_DNA"/>
</dbReference>
<evidence type="ECO:0000313" key="2">
    <source>
        <dbReference type="Proteomes" id="UP000326678"/>
    </source>
</evidence>
<keyword evidence="2" id="KW-1185">Reference proteome</keyword>